<dbReference type="GO" id="GO:0005737">
    <property type="term" value="C:cytoplasm"/>
    <property type="evidence" value="ECO:0007669"/>
    <property type="project" value="UniProtKB-SubCell"/>
</dbReference>
<proteinExistence type="inferred from homology"/>
<feature type="site" description="Contributes to substrate recognition" evidence="9">
    <location>
        <position position="108"/>
    </location>
</feature>
<evidence type="ECO:0000256" key="5">
    <source>
        <dbReference type="ARBA" id="ARBA00023277"/>
    </source>
</evidence>
<dbReference type="InterPro" id="IPR006543">
    <property type="entry name" value="Histidinol-phos"/>
</dbReference>
<keyword evidence="3 10" id="KW-0479">Metal-binding</keyword>
<gene>
    <name evidence="11" type="ORF">ABAZ39_33140</name>
</gene>
<evidence type="ECO:0000256" key="9">
    <source>
        <dbReference type="PIRSR" id="PIRSR004682-3"/>
    </source>
</evidence>
<feature type="active site" description="Nucleophile" evidence="8">
    <location>
        <position position="11"/>
    </location>
</feature>
<geneLocation type="plasmid" evidence="11 12">
    <name>AbAZ39_p5</name>
</geneLocation>
<dbReference type="NCBIfam" id="TIGR01662">
    <property type="entry name" value="HAD-SF-IIIA"/>
    <property type="match status" value="1"/>
</dbReference>
<dbReference type="EC" id="3.1.3.-" evidence="7"/>
<keyword evidence="5 7" id="KW-0119">Carbohydrate metabolism</keyword>
<dbReference type="GO" id="GO:0046872">
    <property type="term" value="F:metal ion binding"/>
    <property type="evidence" value="ECO:0007669"/>
    <property type="project" value="UniProtKB-KW"/>
</dbReference>
<dbReference type="GO" id="GO:0005975">
    <property type="term" value="P:carbohydrate metabolic process"/>
    <property type="evidence" value="ECO:0007669"/>
    <property type="project" value="InterPro"/>
</dbReference>
<name>A0A060DV88_9PROT</name>
<keyword evidence="2 7" id="KW-0963">Cytoplasm</keyword>
<comment type="cofactor">
    <cofactor evidence="10">
        <name>Zn(2+)</name>
        <dbReference type="ChEBI" id="CHEBI:29105"/>
    </cofactor>
</comment>
<keyword evidence="11" id="KW-0614">Plasmid</keyword>
<sequence>MPYRALLLDRDGVVNIDHGYVGARDRFTFVDGIFDLARLAADRGFRIAVITNQSGIARGYFTESAFLELSGWMCGEFRGHGIDIAGVFHCPYHPDARVPGYARDSFWRKPNPGMILEAARRLDLDLGRSVFLGDQPTDMEAARAAGVGRRALLSDSGEAGGAATLMVKRPADLRPHLL</sequence>
<evidence type="ECO:0000256" key="2">
    <source>
        <dbReference type="ARBA" id="ARBA00022490"/>
    </source>
</evidence>
<keyword evidence="10" id="KW-0862">Zinc</keyword>
<feature type="binding site" evidence="10">
    <location>
        <position position="11"/>
    </location>
    <ligand>
        <name>Mg(2+)</name>
        <dbReference type="ChEBI" id="CHEBI:18420"/>
    </ligand>
</feature>
<dbReference type="PANTHER" id="PTHR42891">
    <property type="entry name" value="D-GLYCERO-BETA-D-MANNO-HEPTOSE-1,7-BISPHOSPHATE 7-PHOSPHATASE"/>
    <property type="match status" value="1"/>
</dbReference>
<dbReference type="NCBIfam" id="TIGR01656">
    <property type="entry name" value="Histidinol-ppas"/>
    <property type="match status" value="1"/>
</dbReference>
<keyword evidence="4 7" id="KW-0378">Hydrolase</keyword>
<comment type="subcellular location">
    <subcellularLocation>
        <location evidence="1 7">Cytoplasm</location>
    </subcellularLocation>
</comment>
<feature type="site" description="Stabilizes the phosphoryl group" evidence="9">
    <location>
        <position position="109"/>
    </location>
</feature>
<accession>A0A060DV88</accession>
<dbReference type="GO" id="GO:0016791">
    <property type="term" value="F:phosphatase activity"/>
    <property type="evidence" value="ECO:0007669"/>
    <property type="project" value="InterPro"/>
</dbReference>
<feature type="binding site" evidence="10">
    <location>
        <position position="9"/>
    </location>
    <ligand>
        <name>Mg(2+)</name>
        <dbReference type="ChEBI" id="CHEBI:18420"/>
    </ligand>
</feature>
<dbReference type="InterPro" id="IPR004446">
    <property type="entry name" value="Heptose_bisP_phosphatase"/>
</dbReference>
<dbReference type="EMBL" id="CP007798">
    <property type="protein sequence ID" value="AIB16682.1"/>
    <property type="molecule type" value="Genomic_DNA"/>
</dbReference>
<evidence type="ECO:0000256" key="6">
    <source>
        <dbReference type="ARBA" id="ARBA00031828"/>
    </source>
</evidence>
<dbReference type="InterPro" id="IPR023214">
    <property type="entry name" value="HAD_sf"/>
</dbReference>
<dbReference type="NCBIfam" id="TIGR00213">
    <property type="entry name" value="GmhB_yaeD"/>
    <property type="match status" value="1"/>
</dbReference>
<evidence type="ECO:0000256" key="7">
    <source>
        <dbReference type="PIRNR" id="PIRNR004682"/>
    </source>
</evidence>
<dbReference type="Proteomes" id="UP000027186">
    <property type="component" value="Plasmid AbAZ39_p5"/>
</dbReference>
<evidence type="ECO:0000256" key="8">
    <source>
        <dbReference type="PIRSR" id="PIRSR004682-1"/>
    </source>
</evidence>
<dbReference type="AlphaFoldDB" id="A0A060DV88"/>
<dbReference type="Pfam" id="PF13242">
    <property type="entry name" value="Hydrolase_like"/>
    <property type="match status" value="1"/>
</dbReference>
<keyword evidence="10" id="KW-0460">Magnesium</keyword>
<dbReference type="KEGG" id="abq:ABAZ39_33140"/>
<dbReference type="Gene3D" id="3.40.50.1000">
    <property type="entry name" value="HAD superfamily/HAD-like"/>
    <property type="match status" value="1"/>
</dbReference>
<evidence type="ECO:0000256" key="4">
    <source>
        <dbReference type="ARBA" id="ARBA00022801"/>
    </source>
</evidence>
<feature type="binding site" evidence="10">
    <location>
        <position position="134"/>
    </location>
    <ligand>
        <name>Mg(2+)</name>
        <dbReference type="ChEBI" id="CHEBI:18420"/>
    </ligand>
</feature>
<dbReference type="CDD" id="cd07503">
    <property type="entry name" value="HAD_HisB-N"/>
    <property type="match status" value="1"/>
</dbReference>
<evidence type="ECO:0000313" key="11">
    <source>
        <dbReference type="EMBL" id="AIB16682.1"/>
    </source>
</evidence>
<dbReference type="RefSeq" id="WP_040138497.1">
    <property type="nucleotide sequence ID" value="NZ_CP007798.1"/>
</dbReference>
<evidence type="ECO:0000256" key="1">
    <source>
        <dbReference type="ARBA" id="ARBA00004496"/>
    </source>
</evidence>
<organism evidence="11 12">
    <name type="scientific">Azospirillum argentinense</name>
    <dbReference type="NCBI Taxonomy" id="2970906"/>
    <lineage>
        <taxon>Bacteria</taxon>
        <taxon>Pseudomonadati</taxon>
        <taxon>Pseudomonadota</taxon>
        <taxon>Alphaproteobacteria</taxon>
        <taxon>Rhodospirillales</taxon>
        <taxon>Azospirillaceae</taxon>
        <taxon>Azospirillum</taxon>
    </lineage>
</organism>
<feature type="site" description="Stabilizes the phosphoryl group" evidence="9">
    <location>
        <position position="51"/>
    </location>
</feature>
<dbReference type="PANTHER" id="PTHR42891:SF1">
    <property type="entry name" value="D-GLYCERO-BETA-D-MANNO-HEPTOSE-1,7-BISPHOSPHATE 7-PHOSPHATASE"/>
    <property type="match status" value="1"/>
</dbReference>
<feature type="binding site" evidence="10">
    <location>
        <position position="90"/>
    </location>
    <ligand>
        <name>Zn(2+)</name>
        <dbReference type="ChEBI" id="CHEBI:29105"/>
    </ligand>
</feature>
<dbReference type="InterPro" id="IPR006549">
    <property type="entry name" value="HAD-SF_hydro_IIIA"/>
</dbReference>
<comment type="cofactor">
    <cofactor evidence="10">
        <name>Mg(2+)</name>
        <dbReference type="ChEBI" id="CHEBI:18420"/>
    </cofactor>
</comment>
<reference evidence="11 12" key="1">
    <citation type="journal article" date="2014" name="Genome Announc.">
        <title>Complete Genome Sequence of the Model Rhizosphere Strain Azospirillum brasilense Az39, Successfully Applied in Agriculture.</title>
        <authorList>
            <person name="Rivera D."/>
            <person name="Revale S."/>
            <person name="Molina R."/>
            <person name="Gualpa J."/>
            <person name="Puente M."/>
            <person name="Maroniche G."/>
            <person name="Paris G."/>
            <person name="Baker D."/>
            <person name="Clavijo B."/>
            <person name="McLay K."/>
            <person name="Spaepen S."/>
            <person name="Perticari A."/>
            <person name="Vazquez M."/>
            <person name="Wisniewski-Dye F."/>
            <person name="Watkins C."/>
            <person name="Martinez-Abarca F."/>
            <person name="Vanderleyden J."/>
            <person name="Cassan F."/>
        </authorList>
    </citation>
    <scope>NUCLEOTIDE SEQUENCE [LARGE SCALE GENOMIC DNA]</scope>
    <source>
        <strain evidence="11 12">Az39</strain>
        <plasmid evidence="11">AbAZ39_p5</plasmid>
    </source>
</reference>
<feature type="active site" description="Nucleophile" evidence="8">
    <location>
        <position position="9"/>
    </location>
</feature>
<dbReference type="PIRSF" id="PIRSF004682">
    <property type="entry name" value="GmhB"/>
    <property type="match status" value="1"/>
</dbReference>
<protein>
    <recommendedName>
        <fullName evidence="6 7">D,D-heptose 1,7-bisphosphate phosphatase</fullName>
        <ecNumber evidence="7">3.1.3.-</ecNumber>
    </recommendedName>
</protein>
<evidence type="ECO:0000256" key="10">
    <source>
        <dbReference type="PIRSR" id="PIRSR004682-4"/>
    </source>
</evidence>
<evidence type="ECO:0000313" key="12">
    <source>
        <dbReference type="Proteomes" id="UP000027186"/>
    </source>
</evidence>
<evidence type="ECO:0000256" key="3">
    <source>
        <dbReference type="ARBA" id="ARBA00022723"/>
    </source>
</evidence>
<dbReference type="SUPFAM" id="SSF56784">
    <property type="entry name" value="HAD-like"/>
    <property type="match status" value="1"/>
</dbReference>
<comment type="similarity">
    <text evidence="7">Belongs to the gmhB family.</text>
</comment>
<dbReference type="InterPro" id="IPR036412">
    <property type="entry name" value="HAD-like_sf"/>
</dbReference>